<dbReference type="GO" id="GO:0004148">
    <property type="term" value="F:dihydrolipoyl dehydrogenase (NADH) activity"/>
    <property type="evidence" value="ECO:0007669"/>
    <property type="project" value="TreeGrafter"/>
</dbReference>
<dbReference type="Proteomes" id="UP000001037">
    <property type="component" value="Chromosome"/>
</dbReference>
<dbReference type="SUPFAM" id="SSF51905">
    <property type="entry name" value="FAD/NAD(P)-binding domain"/>
    <property type="match status" value="1"/>
</dbReference>
<evidence type="ECO:0000313" key="12">
    <source>
        <dbReference type="EMBL" id="AEM39009.1"/>
    </source>
</evidence>
<evidence type="ECO:0000256" key="2">
    <source>
        <dbReference type="ARBA" id="ARBA00007532"/>
    </source>
</evidence>
<dbReference type="Pfam" id="PF02852">
    <property type="entry name" value="Pyr_redox_dim"/>
    <property type="match status" value="1"/>
</dbReference>
<feature type="domain" description="Pyridine nucleotide-disulphide oxidoreductase dimerisation" evidence="10">
    <location>
        <begin position="333"/>
        <end position="436"/>
    </location>
</feature>
<dbReference type="PANTHER" id="PTHR22912">
    <property type="entry name" value="DISULFIDE OXIDOREDUCTASE"/>
    <property type="match status" value="1"/>
</dbReference>
<dbReference type="OrthoDB" id="27922at2157"/>
<dbReference type="KEGG" id="pfm:Pyrfu_1144"/>
<name>G0EFI5_PYRF1</name>
<dbReference type="PANTHER" id="PTHR22912:SF151">
    <property type="entry name" value="DIHYDROLIPOYL DEHYDROGENASE, MITOCHONDRIAL"/>
    <property type="match status" value="1"/>
</dbReference>
<keyword evidence="3 9" id="KW-0285">Flavoprotein</keyword>
<evidence type="ECO:0000256" key="3">
    <source>
        <dbReference type="ARBA" id="ARBA00022630"/>
    </source>
</evidence>
<evidence type="ECO:0000259" key="10">
    <source>
        <dbReference type="Pfam" id="PF02852"/>
    </source>
</evidence>
<dbReference type="eggNOG" id="arCOG01068">
    <property type="taxonomic scope" value="Archaea"/>
</dbReference>
<evidence type="ECO:0000313" key="13">
    <source>
        <dbReference type="Proteomes" id="UP000001037"/>
    </source>
</evidence>
<dbReference type="SUPFAM" id="SSF55424">
    <property type="entry name" value="FAD/NAD-linked reductases, dimerisation (C-terminal) domain"/>
    <property type="match status" value="1"/>
</dbReference>
<dbReference type="GO" id="GO:0050660">
    <property type="term" value="F:flavin adenine dinucleotide binding"/>
    <property type="evidence" value="ECO:0007669"/>
    <property type="project" value="TreeGrafter"/>
</dbReference>
<dbReference type="PRINTS" id="PR00411">
    <property type="entry name" value="PNDRDTASEI"/>
</dbReference>
<dbReference type="InterPro" id="IPR004099">
    <property type="entry name" value="Pyr_nucl-diS_OxRdtase_dimer"/>
</dbReference>
<evidence type="ECO:0000259" key="11">
    <source>
        <dbReference type="Pfam" id="PF07992"/>
    </source>
</evidence>
<dbReference type="STRING" id="694429.Pyrfu_1144"/>
<dbReference type="InterPro" id="IPR016156">
    <property type="entry name" value="FAD/NAD-linked_Rdtase_dimer_sf"/>
</dbReference>
<keyword evidence="5 9" id="KW-0560">Oxidoreductase</keyword>
<dbReference type="InterPro" id="IPR012999">
    <property type="entry name" value="Pyr_OxRdtase_I_AS"/>
</dbReference>
<evidence type="ECO:0000256" key="5">
    <source>
        <dbReference type="ARBA" id="ARBA00023002"/>
    </source>
</evidence>
<evidence type="ECO:0000256" key="4">
    <source>
        <dbReference type="ARBA" id="ARBA00022827"/>
    </source>
</evidence>
<dbReference type="EMBL" id="CP002838">
    <property type="protein sequence ID" value="AEM39009.1"/>
    <property type="molecule type" value="Genomic_DNA"/>
</dbReference>
<keyword evidence="13" id="KW-1185">Reference proteome</keyword>
<dbReference type="Pfam" id="PF07992">
    <property type="entry name" value="Pyr_redox_2"/>
    <property type="match status" value="1"/>
</dbReference>
<dbReference type="HOGENOM" id="CLU_016755_0_2_2"/>
<dbReference type="PRINTS" id="PR00368">
    <property type="entry name" value="FADPNR"/>
</dbReference>
<organism evidence="12 13">
    <name type="scientific">Pyrolobus fumarii (strain DSM 11204 / 1A)</name>
    <dbReference type="NCBI Taxonomy" id="694429"/>
    <lineage>
        <taxon>Archaea</taxon>
        <taxon>Thermoproteota</taxon>
        <taxon>Thermoprotei</taxon>
        <taxon>Desulfurococcales</taxon>
        <taxon>Pyrodictiaceae</taxon>
        <taxon>Pyrolobus</taxon>
    </lineage>
</organism>
<dbReference type="InterPro" id="IPR050151">
    <property type="entry name" value="Class-I_Pyr_Nuc-Dis_Oxidored"/>
</dbReference>
<comment type="similarity">
    <text evidence="2 9">Belongs to the class-I pyridine nucleotide-disulfide oxidoreductase family.</text>
</comment>
<keyword evidence="7" id="KW-1015">Disulfide bond</keyword>
<dbReference type="InterPro" id="IPR036188">
    <property type="entry name" value="FAD/NAD-bd_sf"/>
</dbReference>
<dbReference type="FunCoup" id="G0EFI5">
    <property type="interactions" value="230"/>
</dbReference>
<dbReference type="InterPro" id="IPR023753">
    <property type="entry name" value="FAD/NAD-binding_dom"/>
</dbReference>
<evidence type="ECO:0000256" key="6">
    <source>
        <dbReference type="ARBA" id="ARBA00023027"/>
    </source>
</evidence>
<dbReference type="PROSITE" id="PS00076">
    <property type="entry name" value="PYRIDINE_REDOX_1"/>
    <property type="match status" value="1"/>
</dbReference>
<reference evidence="12 13" key="1">
    <citation type="journal article" date="2011" name="Stand. Genomic Sci.">
        <title>Complete genome sequence of the hyperthermophilic chemolithoautotroph Pyrolobus fumarii type strain (1A).</title>
        <authorList>
            <person name="Anderson I."/>
            <person name="Goker M."/>
            <person name="Nolan M."/>
            <person name="Lucas S."/>
            <person name="Hammon N."/>
            <person name="Deshpande S."/>
            <person name="Cheng J.F."/>
            <person name="Tapia R."/>
            <person name="Han C."/>
            <person name="Goodwin L."/>
            <person name="Pitluck S."/>
            <person name="Huntemann M."/>
            <person name="Liolios K."/>
            <person name="Ivanova N."/>
            <person name="Pagani I."/>
            <person name="Mavromatis K."/>
            <person name="Ovchinikova G."/>
            <person name="Pati A."/>
            <person name="Chen A."/>
            <person name="Palaniappan K."/>
            <person name="Land M."/>
            <person name="Hauser L."/>
            <person name="Brambilla E.M."/>
            <person name="Huber H."/>
            <person name="Yasawong M."/>
            <person name="Rohde M."/>
            <person name="Spring S."/>
            <person name="Abt B."/>
            <person name="Sikorski J."/>
            <person name="Wirth R."/>
            <person name="Detter J.C."/>
            <person name="Woyke T."/>
            <person name="Bristow J."/>
            <person name="Eisen J.A."/>
            <person name="Markowitz V."/>
            <person name="Hugenholtz P."/>
            <person name="Kyrpides N.C."/>
            <person name="Klenk H.P."/>
            <person name="Lapidus A."/>
        </authorList>
    </citation>
    <scope>NUCLEOTIDE SEQUENCE [LARGE SCALE GENOMIC DNA]</scope>
    <source>
        <strain evidence="13">DSM 11204 / 1A</strain>
    </source>
</reference>
<comment type="cofactor">
    <cofactor evidence="1">
        <name>FAD</name>
        <dbReference type="ChEBI" id="CHEBI:57692"/>
    </cofactor>
</comment>
<dbReference type="Gene3D" id="3.50.50.60">
    <property type="entry name" value="FAD/NAD(P)-binding domain"/>
    <property type="match status" value="2"/>
</dbReference>
<keyword evidence="4 9" id="KW-0274">FAD</keyword>
<evidence type="ECO:0000256" key="7">
    <source>
        <dbReference type="ARBA" id="ARBA00023157"/>
    </source>
</evidence>
<evidence type="ECO:0000256" key="1">
    <source>
        <dbReference type="ARBA" id="ARBA00001974"/>
    </source>
</evidence>
<keyword evidence="8 9" id="KW-0676">Redox-active center</keyword>
<keyword evidence="6" id="KW-0520">NAD</keyword>
<proteinExistence type="inferred from homology"/>
<dbReference type="Gene3D" id="3.30.390.30">
    <property type="match status" value="1"/>
</dbReference>
<dbReference type="AlphaFoldDB" id="G0EFI5"/>
<dbReference type="InParanoid" id="G0EFI5"/>
<sequence length="448" mass="48327">MSAVYDLAVMGGGIGGYPAAVTAAKAGLKVVLFEEVFLGGECANYGCIPSKALLHYALVAHEARRLGIVGGLPEGALHKALDFAIRSASEERGGLEALLSRVGVNVVREHAVLRGCDANRCRVEAGDRVFEARRVLVATGSQPAWPSWAERCERILDNRGLFSRGLPDGADHIAVIGGGVAGVEISLALARLGASVTIFEALERLLPGLPESLSRIASRMLRRERVETRVSTPVSRVKCRDDHVVVCAGGECREYDAALVLIGRRPRLDAVQNTLGARLERDEKLRLRGNPNVYLVGDAAGPPFLAHKALMESLTVAADILGWGWWRRPRVYPQVIYTDPELVDVTLEDGEGVRSIRYYWGFAAPARIRGHPAQLVYAEIGYRTDNGRIVYVRLAGPHASELAAEATLIIERGLTLRDVAGVTHPHPSASEAILEAVLEALGAGYHRA</sequence>
<feature type="domain" description="FAD/NAD(P)-binding" evidence="11">
    <location>
        <begin position="5"/>
        <end position="312"/>
    </location>
</feature>
<gene>
    <name evidence="12" type="ordered locus">Pyrfu_1144</name>
</gene>
<evidence type="ECO:0000256" key="9">
    <source>
        <dbReference type="RuleBase" id="RU003691"/>
    </source>
</evidence>
<protein>
    <submittedName>
        <fullName evidence="12">FAD-dependent pyridine nucleotide-disulfide oxidoreductase</fullName>
    </submittedName>
</protein>
<accession>G0EFI5</accession>
<evidence type="ECO:0000256" key="8">
    <source>
        <dbReference type="ARBA" id="ARBA00023284"/>
    </source>
</evidence>
<dbReference type="GO" id="GO:0006103">
    <property type="term" value="P:2-oxoglutarate metabolic process"/>
    <property type="evidence" value="ECO:0007669"/>
    <property type="project" value="TreeGrafter"/>
</dbReference>